<dbReference type="EMBL" id="KI926401">
    <property type="protein sequence ID" value="ETW36717.1"/>
    <property type="molecule type" value="Genomic_DNA"/>
</dbReference>
<gene>
    <name evidence="1" type="ORF">PFTANZ_02540</name>
</gene>
<evidence type="ECO:0000313" key="1">
    <source>
        <dbReference type="EMBL" id="ETW36717.1"/>
    </source>
</evidence>
<organism evidence="1 2">
    <name type="scientific">Plasmodium falciparum Tanzania</name>
    <name type="common">2000708</name>
    <dbReference type="NCBI Taxonomy" id="1036725"/>
    <lineage>
        <taxon>Eukaryota</taxon>
        <taxon>Sar</taxon>
        <taxon>Alveolata</taxon>
        <taxon>Apicomplexa</taxon>
        <taxon>Aconoidasida</taxon>
        <taxon>Haemosporida</taxon>
        <taxon>Plasmodiidae</taxon>
        <taxon>Plasmodium</taxon>
        <taxon>Plasmodium (Laverania)</taxon>
    </lineage>
</organism>
<accession>A0A024W7P0</accession>
<dbReference type="InterPro" id="IPR027417">
    <property type="entry name" value="P-loop_NTPase"/>
</dbReference>
<dbReference type="Gene3D" id="3.40.50.300">
    <property type="entry name" value="P-loop containing nucleotide triphosphate hydrolases"/>
    <property type="match status" value="1"/>
</dbReference>
<name>A0A024W7P0_PLAFA</name>
<dbReference type="Proteomes" id="UP000030708">
    <property type="component" value="Unassembled WGS sequence"/>
</dbReference>
<evidence type="ECO:0000313" key="2">
    <source>
        <dbReference type="Proteomes" id="UP000030708"/>
    </source>
</evidence>
<sequence length="52" mass="6184">MKNHKGFYKVLQDFDHVDNVLVVASKQDKKGCMTLDHVRKELKIDKIVDRNW</sequence>
<reference evidence="1 2" key="2">
    <citation type="submission" date="2013-02" db="EMBL/GenBank/DDBJ databases">
        <title>The Genome Sequence of Plasmodium falciparum Tanzania (2000708).</title>
        <authorList>
            <consortium name="The Broad Institute Genome Sequencing Platform"/>
            <consortium name="The Broad Institute Genome Sequencing Center for Infectious Disease"/>
            <person name="Neafsey D."/>
            <person name="Cheeseman I."/>
            <person name="Volkman S."/>
            <person name="Adams J."/>
            <person name="Walker B."/>
            <person name="Young S.K."/>
            <person name="Zeng Q."/>
            <person name="Gargeya S."/>
            <person name="Fitzgerald M."/>
            <person name="Haas B."/>
            <person name="Abouelleil A."/>
            <person name="Alvarado L."/>
            <person name="Arachchi H.M."/>
            <person name="Berlin A.M."/>
            <person name="Chapman S.B."/>
            <person name="Dewar J."/>
            <person name="Goldberg J."/>
            <person name="Griggs A."/>
            <person name="Gujja S."/>
            <person name="Hansen M."/>
            <person name="Howarth C."/>
            <person name="Imamovic A."/>
            <person name="Larimer J."/>
            <person name="McCowan C."/>
            <person name="Murphy C."/>
            <person name="Neiman D."/>
            <person name="Pearson M."/>
            <person name="Priest M."/>
            <person name="Roberts A."/>
            <person name="Saif S."/>
            <person name="Shea T."/>
            <person name="Sisk P."/>
            <person name="Sykes S."/>
            <person name="Wortman J."/>
            <person name="Nusbaum C."/>
            <person name="Birren B."/>
        </authorList>
    </citation>
    <scope>NUCLEOTIDE SEQUENCE [LARGE SCALE GENOMIC DNA]</scope>
    <source>
        <strain evidence="2">Tanzania (2000708)</strain>
    </source>
</reference>
<reference evidence="1 2" key="1">
    <citation type="submission" date="2013-02" db="EMBL/GenBank/DDBJ databases">
        <title>The Genome Annotation of Plasmodium falciparum Tanzania (2000708).</title>
        <authorList>
            <consortium name="The Broad Institute Genome Sequencing Platform"/>
            <consortium name="The Broad Institute Genome Sequencing Center for Infectious Disease"/>
            <person name="Neafsey D."/>
            <person name="Hoffman S."/>
            <person name="Volkman S."/>
            <person name="Rosenthal P."/>
            <person name="Walker B."/>
            <person name="Young S.K."/>
            <person name="Zeng Q."/>
            <person name="Gargeya S."/>
            <person name="Fitzgerald M."/>
            <person name="Haas B."/>
            <person name="Abouelleil A."/>
            <person name="Allen A.W."/>
            <person name="Alvarado L."/>
            <person name="Arachchi H.M."/>
            <person name="Berlin A.M."/>
            <person name="Chapman S.B."/>
            <person name="Gainer-Dewar J."/>
            <person name="Goldberg J."/>
            <person name="Griggs A."/>
            <person name="Gujja S."/>
            <person name="Hansen M."/>
            <person name="Howarth C."/>
            <person name="Imamovic A."/>
            <person name="Ireland A."/>
            <person name="Larimer J."/>
            <person name="McCowan C."/>
            <person name="Murphy C."/>
            <person name="Pearson M."/>
            <person name="Poon T.W."/>
            <person name="Priest M."/>
            <person name="Roberts A."/>
            <person name="Saif S."/>
            <person name="Shea T."/>
            <person name="Sisk P."/>
            <person name="Sykes S."/>
            <person name="Wortman J."/>
            <person name="Nusbaum C."/>
            <person name="Birren B."/>
        </authorList>
    </citation>
    <scope>NUCLEOTIDE SEQUENCE [LARGE SCALE GENOMIC DNA]</scope>
    <source>
        <strain evidence="2">Tanzania (2000708)</strain>
    </source>
</reference>
<protein>
    <submittedName>
        <fullName evidence="1">Uncharacterized protein</fullName>
    </submittedName>
</protein>
<dbReference type="AlphaFoldDB" id="A0A024W7P0"/>
<proteinExistence type="predicted"/>